<organism evidence="2 3">
    <name type="scientific">Deinococcus xianganensis</name>
    <dbReference type="NCBI Taxonomy" id="1507289"/>
    <lineage>
        <taxon>Bacteria</taxon>
        <taxon>Thermotogati</taxon>
        <taxon>Deinococcota</taxon>
        <taxon>Deinococci</taxon>
        <taxon>Deinococcales</taxon>
        <taxon>Deinococcaceae</taxon>
        <taxon>Deinococcus</taxon>
    </lineage>
</organism>
<keyword evidence="3" id="KW-1185">Reference proteome</keyword>
<feature type="coiled-coil region" evidence="1">
    <location>
        <begin position="14"/>
        <end position="48"/>
    </location>
</feature>
<dbReference type="RefSeq" id="WP_160982479.1">
    <property type="nucleotide sequence ID" value="NZ_WVHK01000149.1"/>
</dbReference>
<comment type="caution">
    <text evidence="2">The sequence shown here is derived from an EMBL/GenBank/DDBJ whole genome shotgun (WGS) entry which is preliminary data.</text>
</comment>
<dbReference type="Proteomes" id="UP000430519">
    <property type="component" value="Unassembled WGS sequence"/>
</dbReference>
<dbReference type="EMBL" id="WVHK01000149">
    <property type="protein sequence ID" value="MXV21916.1"/>
    <property type="molecule type" value="Genomic_DNA"/>
</dbReference>
<protein>
    <submittedName>
        <fullName evidence="2">Uncharacterized protein</fullName>
    </submittedName>
</protein>
<gene>
    <name evidence="2" type="ORF">GLX28_20040</name>
</gene>
<proteinExistence type="predicted"/>
<reference evidence="2 3" key="1">
    <citation type="submission" date="2019-11" db="EMBL/GenBank/DDBJ databases">
        <title>Genome sequence of Deinococcus xianganensis Y35, AI-2 producing algicidal bacterium, isolated from lake water.</title>
        <authorList>
            <person name="Li Y."/>
        </authorList>
    </citation>
    <scope>NUCLEOTIDE SEQUENCE [LARGE SCALE GENOMIC DNA]</scope>
    <source>
        <strain evidence="2 3">Y35</strain>
    </source>
</reference>
<name>A0A6I4YQ85_9DEIO</name>
<dbReference type="AlphaFoldDB" id="A0A6I4YQ85"/>
<evidence type="ECO:0000256" key="1">
    <source>
        <dbReference type="SAM" id="Coils"/>
    </source>
</evidence>
<evidence type="ECO:0000313" key="3">
    <source>
        <dbReference type="Proteomes" id="UP000430519"/>
    </source>
</evidence>
<evidence type="ECO:0000313" key="2">
    <source>
        <dbReference type="EMBL" id="MXV21916.1"/>
    </source>
</evidence>
<sequence length="122" mass="13589">MPKTTFADHDDLTLDEKLERFAMLRDTITGLEEEKKALGDDLKAAMLRGDRPLYAACLQVTRKVTYPLDQFRDLYGDAAAFEVAAIDPKKVKALVKAGDLDVEGLERIGGVREQYALCLKAK</sequence>
<accession>A0A6I4YQ85</accession>
<keyword evidence="1" id="KW-0175">Coiled coil</keyword>